<dbReference type="AlphaFoldDB" id="A0A1S7QZK0"/>
<dbReference type="Proteomes" id="UP000191897">
    <property type="component" value="Unassembled WGS sequence"/>
</dbReference>
<evidence type="ECO:0000313" key="2">
    <source>
        <dbReference type="Proteomes" id="UP000191897"/>
    </source>
</evidence>
<gene>
    <name evidence="1" type="ORF">AGR4C_Lc10130</name>
</gene>
<organism evidence="1 2">
    <name type="scientific">Agrobacterium tumefaciens str. Kerr 14</name>
    <dbReference type="NCBI Taxonomy" id="1183424"/>
    <lineage>
        <taxon>Bacteria</taxon>
        <taxon>Pseudomonadati</taxon>
        <taxon>Pseudomonadota</taxon>
        <taxon>Alphaproteobacteria</taxon>
        <taxon>Hyphomicrobiales</taxon>
        <taxon>Rhizobiaceae</taxon>
        <taxon>Rhizobium/Agrobacterium group</taxon>
        <taxon>Agrobacterium</taxon>
        <taxon>Agrobacterium tumefaciens complex</taxon>
    </lineage>
</organism>
<protein>
    <submittedName>
        <fullName evidence="1">Uncharacterized protein</fullName>
    </submittedName>
</protein>
<reference evidence="1 2" key="1">
    <citation type="submission" date="2016-01" db="EMBL/GenBank/DDBJ databases">
        <authorList>
            <person name="Oliw E.H."/>
        </authorList>
    </citation>
    <scope>NUCLEOTIDE SEQUENCE [LARGE SCALE GENOMIC DNA]</scope>
    <source>
        <strain evidence="1 2">Kerr 14</strain>
    </source>
</reference>
<evidence type="ECO:0000313" key="1">
    <source>
        <dbReference type="EMBL" id="CUX44719.1"/>
    </source>
</evidence>
<proteinExistence type="predicted"/>
<name>A0A1S7QZK0_AGRTU</name>
<accession>A0A1S7QZK0</accession>
<sequence length="64" mass="7756">MATCRGHEVLAEQAIIPSTGLTHEIFRSDFLRGRRRHRRRLRRHGRPGRKDQVRILVRPFRRSW</sequence>
<dbReference type="EMBL" id="FBWC01000019">
    <property type="protein sequence ID" value="CUX44719.1"/>
    <property type="molecule type" value="Genomic_DNA"/>
</dbReference>